<feature type="compositionally biased region" description="Low complexity" evidence="1">
    <location>
        <begin position="7"/>
        <end position="30"/>
    </location>
</feature>
<proteinExistence type="predicted"/>
<evidence type="ECO:0000313" key="4">
    <source>
        <dbReference type="Proteomes" id="UP001056384"/>
    </source>
</evidence>
<dbReference type="Proteomes" id="UP001056384">
    <property type="component" value="Chromosome 13"/>
</dbReference>
<reference evidence="3" key="1">
    <citation type="submission" date="2022-06" db="EMBL/GenBank/DDBJ databases">
        <title>Complete genome sequences of two strains of the flax pathogen Septoria linicola.</title>
        <authorList>
            <person name="Lapalu N."/>
            <person name="Simon A."/>
            <person name="Demenou B."/>
            <person name="Paumier D."/>
            <person name="Guillot M.-P."/>
            <person name="Gout L."/>
            <person name="Valade R."/>
        </authorList>
    </citation>
    <scope>NUCLEOTIDE SEQUENCE</scope>
    <source>
        <strain evidence="3">SE15195</strain>
    </source>
</reference>
<keyword evidence="2" id="KW-0472">Membrane</keyword>
<protein>
    <submittedName>
        <fullName evidence="3">Uncharacterized protein</fullName>
    </submittedName>
</protein>
<dbReference type="EMBL" id="CP099430">
    <property type="protein sequence ID" value="USW59605.1"/>
    <property type="molecule type" value="Genomic_DNA"/>
</dbReference>
<feature type="compositionally biased region" description="Basic and acidic residues" evidence="1">
    <location>
        <begin position="54"/>
        <end position="72"/>
    </location>
</feature>
<accession>A0A9Q9B7B5</accession>
<evidence type="ECO:0000256" key="2">
    <source>
        <dbReference type="SAM" id="Phobius"/>
    </source>
</evidence>
<evidence type="ECO:0000256" key="1">
    <source>
        <dbReference type="SAM" id="MobiDB-lite"/>
    </source>
</evidence>
<keyword evidence="2" id="KW-1133">Transmembrane helix</keyword>
<feature type="compositionally biased region" description="Acidic residues" evidence="1">
    <location>
        <begin position="43"/>
        <end position="53"/>
    </location>
</feature>
<dbReference type="AlphaFoldDB" id="A0A9Q9B7B5"/>
<evidence type="ECO:0000313" key="3">
    <source>
        <dbReference type="EMBL" id="USW59605.1"/>
    </source>
</evidence>
<feature type="transmembrane region" description="Helical" evidence="2">
    <location>
        <begin position="89"/>
        <end position="114"/>
    </location>
</feature>
<gene>
    <name evidence="3" type="ORF">Slin15195_G129240</name>
</gene>
<name>A0A9Q9B7B5_9PEZI</name>
<organism evidence="3 4">
    <name type="scientific">Septoria linicola</name>
    <dbReference type="NCBI Taxonomy" id="215465"/>
    <lineage>
        <taxon>Eukaryota</taxon>
        <taxon>Fungi</taxon>
        <taxon>Dikarya</taxon>
        <taxon>Ascomycota</taxon>
        <taxon>Pezizomycotina</taxon>
        <taxon>Dothideomycetes</taxon>
        <taxon>Dothideomycetidae</taxon>
        <taxon>Mycosphaerellales</taxon>
        <taxon>Mycosphaerellaceae</taxon>
        <taxon>Septoria</taxon>
    </lineage>
</organism>
<keyword evidence="2" id="KW-0812">Transmembrane</keyword>
<keyword evidence="4" id="KW-1185">Reference proteome</keyword>
<sequence>MADHYRPTAPSYAPSTSPSSPCTDAPAPAAVLPQTFMQQDGDIPNDEETEEHDQEGGVRRAEKAGEVGRQEGGEGEDGQWGRKLGMIGACLCLLFFALLISTGLVLVISTLAYACSSSPDVRPPAMLYDACSTSVGSATSYTSMRVHNLWRSRGQQHTVDFCTDVRARFLTVPGSDGVNGDLDYLNDLATVHPALVANSASLHRGETSMIQMIGRFQSFTGGGGGAQIDPIPGILSALETVRSKYSAAHMQALVVPQRIANFVDENYSQVQYLDGELMQCDRWLDWLLELSLWHEHTFTAQTLLELSEWEMQVREDAMGLHKEVQSLYDALTAISVALEEARKRLEAMREGMAPVKPVLLSRWREVQQWIMPWGLAASAATGTAVELEQTIRTIDCAQQSVGQHVDMVRKLKTSYSNVRVELAALVSPVKAAAQEAMSQKVGRRQVQLRHWTKKLGRFFVSADAMARIQKDQNGLAVVTAVWVAYEHE</sequence>
<feature type="region of interest" description="Disordered" evidence="1">
    <location>
        <begin position="1"/>
        <end position="79"/>
    </location>
</feature>